<protein>
    <submittedName>
        <fullName evidence="3">Luciferase family oxidoreductase group 1</fullName>
    </submittedName>
</protein>
<evidence type="ECO:0000259" key="2">
    <source>
        <dbReference type="Pfam" id="PF00296"/>
    </source>
</evidence>
<dbReference type="InterPro" id="IPR050766">
    <property type="entry name" value="Bact_Lucif_Oxidored"/>
</dbReference>
<dbReference type="EMBL" id="JACHGK010000001">
    <property type="protein sequence ID" value="MBB6443625.1"/>
    <property type="molecule type" value="Genomic_DNA"/>
</dbReference>
<dbReference type="GO" id="GO:0005829">
    <property type="term" value="C:cytosol"/>
    <property type="evidence" value="ECO:0007669"/>
    <property type="project" value="TreeGrafter"/>
</dbReference>
<dbReference type="GO" id="GO:0016705">
    <property type="term" value="F:oxidoreductase activity, acting on paired donors, with incorporation or reduction of molecular oxygen"/>
    <property type="evidence" value="ECO:0007669"/>
    <property type="project" value="InterPro"/>
</dbReference>
<dbReference type="AlphaFoldDB" id="A0A7X0HMN1"/>
<dbReference type="InterPro" id="IPR011251">
    <property type="entry name" value="Luciferase-like_dom"/>
</dbReference>
<dbReference type="CDD" id="cd00347">
    <property type="entry name" value="Flavin_utilizing_monoxygenases"/>
    <property type="match status" value="2"/>
</dbReference>
<sequence>MIVITIKYDHLIGKVEDEMDKKQLSDITYSVLDLSPVLKGGTAADSFKNTADLAVHAEKWGYHRYWLAEHHNNTGIASSATSLLIGHVASHTSTIRVGSGGVMLPNHSPLVIAEQFGTLESLFPERIDLGIGRAPGTDQMTAYALRRGPMSDGRDFPEHLAELRSYFQPENMGREMRVRAIPGEGLNIPVWLLGSSGYSAELAGILGLPFSFASHFSPENTLPALQLYRQSFRASGSLDKPHSMVCVNAIAADTDEEAAYLATTLKQYHLNLIRNTRGPLEPPVDNMDEMCSDYEKAILQHKLSLTIIGSPEKVKKEIETLAQETQVDEIMFNAQIFDHQARLRSFEIIADIMKG</sequence>
<organism evidence="3 4">
    <name type="scientific">Bacillus benzoevorans</name>
    <dbReference type="NCBI Taxonomy" id="1456"/>
    <lineage>
        <taxon>Bacteria</taxon>
        <taxon>Bacillati</taxon>
        <taxon>Bacillota</taxon>
        <taxon>Bacilli</taxon>
        <taxon>Bacillales</taxon>
        <taxon>Bacillaceae</taxon>
        <taxon>Bacillus</taxon>
    </lineage>
</organism>
<dbReference type="PANTHER" id="PTHR30137">
    <property type="entry name" value="LUCIFERASE-LIKE MONOOXYGENASE"/>
    <property type="match status" value="1"/>
</dbReference>
<dbReference type="InterPro" id="IPR019949">
    <property type="entry name" value="CmoO-like"/>
</dbReference>
<dbReference type="Proteomes" id="UP000531594">
    <property type="component" value="Unassembled WGS sequence"/>
</dbReference>
<comment type="caution">
    <text evidence="3">The sequence shown here is derived from an EMBL/GenBank/DDBJ whole genome shotgun (WGS) entry which is preliminary data.</text>
</comment>
<dbReference type="FunFam" id="3.20.20.30:FF:000002">
    <property type="entry name" value="LLM class flavin-dependent oxidoreductase"/>
    <property type="match status" value="1"/>
</dbReference>
<evidence type="ECO:0000256" key="1">
    <source>
        <dbReference type="ARBA" id="ARBA00007789"/>
    </source>
</evidence>
<evidence type="ECO:0000313" key="3">
    <source>
        <dbReference type="EMBL" id="MBB6443625.1"/>
    </source>
</evidence>
<feature type="domain" description="Luciferase-like" evidence="2">
    <location>
        <begin position="41"/>
        <end position="328"/>
    </location>
</feature>
<dbReference type="Gene3D" id="3.20.20.30">
    <property type="entry name" value="Luciferase-like domain"/>
    <property type="match status" value="1"/>
</dbReference>
<dbReference type="PANTHER" id="PTHR30137:SF6">
    <property type="entry name" value="LUCIFERASE-LIKE MONOOXYGENASE"/>
    <property type="match status" value="1"/>
</dbReference>
<dbReference type="Pfam" id="PF00296">
    <property type="entry name" value="Bac_luciferase"/>
    <property type="match status" value="1"/>
</dbReference>
<proteinExistence type="predicted"/>
<dbReference type="NCBIfam" id="TIGR03558">
    <property type="entry name" value="oxido_grp_1"/>
    <property type="match status" value="1"/>
</dbReference>
<reference evidence="3 4" key="1">
    <citation type="submission" date="2020-08" db="EMBL/GenBank/DDBJ databases">
        <title>Genomic Encyclopedia of Type Strains, Phase IV (KMG-IV): sequencing the most valuable type-strain genomes for metagenomic binning, comparative biology and taxonomic classification.</title>
        <authorList>
            <person name="Goeker M."/>
        </authorList>
    </citation>
    <scope>NUCLEOTIDE SEQUENCE [LARGE SCALE GENOMIC DNA]</scope>
    <source>
        <strain evidence="3 4">DSM 5391</strain>
    </source>
</reference>
<gene>
    <name evidence="3" type="ORF">HNR53_000213</name>
</gene>
<name>A0A7X0HMN1_9BACI</name>
<comment type="similarity">
    <text evidence="1">To bacterial alkanal monooxygenase alpha and beta chains.</text>
</comment>
<dbReference type="SUPFAM" id="SSF51679">
    <property type="entry name" value="Bacterial luciferase-like"/>
    <property type="match status" value="1"/>
</dbReference>
<evidence type="ECO:0000313" key="4">
    <source>
        <dbReference type="Proteomes" id="UP000531594"/>
    </source>
</evidence>
<keyword evidence="4" id="KW-1185">Reference proteome</keyword>
<accession>A0A7X0HMN1</accession>
<dbReference type="InterPro" id="IPR036661">
    <property type="entry name" value="Luciferase-like_sf"/>
</dbReference>